<reference evidence="2" key="1">
    <citation type="submission" date="2013-07" db="EMBL/GenBank/DDBJ databases">
        <title>The genome of Eucalyptus grandis.</title>
        <authorList>
            <person name="Schmutz J."/>
            <person name="Hayes R."/>
            <person name="Myburg A."/>
            <person name="Tuskan G."/>
            <person name="Grattapaglia D."/>
            <person name="Rokhsar D.S."/>
        </authorList>
    </citation>
    <scope>NUCLEOTIDE SEQUENCE</scope>
    <source>
        <tissue evidence="2">Leaf extractions</tissue>
    </source>
</reference>
<accession>A0A059A4G9</accession>
<dbReference type="Gramene" id="KCW48982">
    <property type="protein sequence ID" value="KCW48982"/>
    <property type="gene ID" value="EUGRSUZ_K02597"/>
</dbReference>
<dbReference type="EMBL" id="KK198763">
    <property type="protein sequence ID" value="KCW48982.1"/>
    <property type="molecule type" value="Genomic_DNA"/>
</dbReference>
<proteinExistence type="predicted"/>
<gene>
    <name evidence="2" type="ORF">EUGRSUZ_K02597</name>
</gene>
<evidence type="ECO:0000313" key="2">
    <source>
        <dbReference type="EMBL" id="KCW48982.1"/>
    </source>
</evidence>
<evidence type="ECO:0000256" key="1">
    <source>
        <dbReference type="SAM" id="MobiDB-lite"/>
    </source>
</evidence>
<dbReference type="InParanoid" id="A0A059A4G9"/>
<feature type="region of interest" description="Disordered" evidence="1">
    <location>
        <begin position="1"/>
        <end position="23"/>
    </location>
</feature>
<protein>
    <submittedName>
        <fullName evidence="2">Uncharacterized protein</fullName>
    </submittedName>
</protein>
<name>A0A059A4G9_EUCGR</name>
<sequence length="70" mass="7728">MVTENFVSREGPGQPANGWRSFPCPIDGGSTDFTTLEQSIEMLLLRFRISSFSSSSSSSLTNVLLLHHPR</sequence>
<dbReference type="AlphaFoldDB" id="A0A059A4G9"/>
<organism evidence="2">
    <name type="scientific">Eucalyptus grandis</name>
    <name type="common">Flooded gum</name>
    <dbReference type="NCBI Taxonomy" id="71139"/>
    <lineage>
        <taxon>Eukaryota</taxon>
        <taxon>Viridiplantae</taxon>
        <taxon>Streptophyta</taxon>
        <taxon>Embryophyta</taxon>
        <taxon>Tracheophyta</taxon>
        <taxon>Spermatophyta</taxon>
        <taxon>Magnoliopsida</taxon>
        <taxon>eudicotyledons</taxon>
        <taxon>Gunneridae</taxon>
        <taxon>Pentapetalae</taxon>
        <taxon>rosids</taxon>
        <taxon>malvids</taxon>
        <taxon>Myrtales</taxon>
        <taxon>Myrtaceae</taxon>
        <taxon>Myrtoideae</taxon>
        <taxon>Eucalypteae</taxon>
        <taxon>Eucalyptus</taxon>
    </lineage>
</organism>